<keyword evidence="3" id="KW-1185">Reference proteome</keyword>
<keyword evidence="1" id="KW-1133">Transmembrane helix</keyword>
<protein>
    <recommendedName>
        <fullName evidence="4">DUF2243 domain-containing protein</fullName>
    </recommendedName>
</protein>
<evidence type="ECO:0000256" key="1">
    <source>
        <dbReference type="SAM" id="Phobius"/>
    </source>
</evidence>
<dbReference type="EMBL" id="PJNH01000004">
    <property type="protein sequence ID" value="PKR76843.1"/>
    <property type="molecule type" value="Genomic_DNA"/>
</dbReference>
<dbReference type="Proteomes" id="UP000243524">
    <property type="component" value="Unassembled WGS sequence"/>
</dbReference>
<accession>A0A2I0QR89</accession>
<organism evidence="2 3">
    <name type="scientific">Halalkalibacillus sediminis</name>
    <dbReference type="NCBI Taxonomy" id="2018042"/>
    <lineage>
        <taxon>Bacteria</taxon>
        <taxon>Bacillati</taxon>
        <taxon>Bacillota</taxon>
        <taxon>Bacilli</taxon>
        <taxon>Bacillales</taxon>
        <taxon>Bacillaceae</taxon>
        <taxon>Halalkalibacillus</taxon>
    </lineage>
</organism>
<dbReference type="OrthoDB" id="5190099at2"/>
<feature type="transmembrane region" description="Helical" evidence="1">
    <location>
        <begin position="144"/>
        <end position="163"/>
    </location>
</feature>
<dbReference type="InterPro" id="IPR018719">
    <property type="entry name" value="DUF2243_membrane"/>
</dbReference>
<dbReference type="Pfam" id="PF10002">
    <property type="entry name" value="DUF2243"/>
    <property type="match status" value="1"/>
</dbReference>
<reference evidence="2 3" key="1">
    <citation type="submission" date="2017-06" db="EMBL/GenBank/DDBJ databases">
        <title>the draft geome sequence of Illustriluteabacillus marina B3227.</title>
        <authorList>
            <person name="He R.-H."/>
            <person name="Du Z.-J."/>
        </authorList>
    </citation>
    <scope>NUCLEOTIDE SEQUENCE [LARGE SCALE GENOMIC DNA]</scope>
    <source>
        <strain evidence="2 3">B3227</strain>
    </source>
</reference>
<evidence type="ECO:0000313" key="3">
    <source>
        <dbReference type="Proteomes" id="UP000243524"/>
    </source>
</evidence>
<comment type="caution">
    <text evidence="2">The sequence shown here is derived from an EMBL/GenBank/DDBJ whole genome shotgun (WGS) entry which is preliminary data.</text>
</comment>
<dbReference type="AlphaFoldDB" id="A0A2I0QR89"/>
<keyword evidence="1" id="KW-0812">Transmembrane</keyword>
<evidence type="ECO:0008006" key="4">
    <source>
        <dbReference type="Google" id="ProtNLM"/>
    </source>
</evidence>
<gene>
    <name evidence="2" type="ORF">CEY16_13595</name>
</gene>
<name>A0A2I0QR89_9BACI</name>
<keyword evidence="1" id="KW-0472">Membrane</keyword>
<evidence type="ECO:0000313" key="2">
    <source>
        <dbReference type="EMBL" id="PKR76843.1"/>
    </source>
</evidence>
<feature type="transmembrane region" description="Helical" evidence="1">
    <location>
        <begin position="114"/>
        <end position="132"/>
    </location>
</feature>
<sequence>MRQLLTPDEGKLVRTTLPGLLKIKTDKEITKVSNENKRVINIDTRRLEGVTSLREIRDQYVDQKKYWKRNILSGVLFGFGLAAFVDETVFHQLLRWHHFYDLSTTDIGLISDGLFHAFSWFATIGGLFLLADIRRRESYSGKRWWGGMLVGAGSFQLYDGIIQHKLMRIHQIRYVDNLIVYDIVWNVLAVMMIIAGAILLKFAKKY</sequence>
<feature type="transmembrane region" description="Helical" evidence="1">
    <location>
        <begin position="183"/>
        <end position="203"/>
    </location>
</feature>
<feature type="transmembrane region" description="Helical" evidence="1">
    <location>
        <begin position="71"/>
        <end position="94"/>
    </location>
</feature>
<proteinExistence type="predicted"/>